<protein>
    <submittedName>
        <fullName evidence="1">Uncharacterized protein</fullName>
    </submittedName>
</protein>
<keyword evidence="2" id="KW-1185">Reference proteome</keyword>
<gene>
    <name evidence="1" type="ORF">Vadar_012770</name>
</gene>
<dbReference type="Proteomes" id="UP000828048">
    <property type="component" value="Chromosome 4"/>
</dbReference>
<reference evidence="1 2" key="1">
    <citation type="journal article" date="2021" name="Hortic Res">
        <title>High-quality reference genome and annotation aids understanding of berry development for evergreen blueberry (Vaccinium darrowii).</title>
        <authorList>
            <person name="Yu J."/>
            <person name="Hulse-Kemp A.M."/>
            <person name="Babiker E."/>
            <person name="Staton M."/>
        </authorList>
    </citation>
    <scope>NUCLEOTIDE SEQUENCE [LARGE SCALE GENOMIC DNA]</scope>
    <source>
        <strain evidence="2">cv. NJ 8807/NJ 8810</strain>
        <tissue evidence="1">Young leaf</tissue>
    </source>
</reference>
<comment type="caution">
    <text evidence="1">The sequence shown here is derived from an EMBL/GenBank/DDBJ whole genome shotgun (WGS) entry which is preliminary data.</text>
</comment>
<organism evidence="1 2">
    <name type="scientific">Vaccinium darrowii</name>
    <dbReference type="NCBI Taxonomy" id="229202"/>
    <lineage>
        <taxon>Eukaryota</taxon>
        <taxon>Viridiplantae</taxon>
        <taxon>Streptophyta</taxon>
        <taxon>Embryophyta</taxon>
        <taxon>Tracheophyta</taxon>
        <taxon>Spermatophyta</taxon>
        <taxon>Magnoliopsida</taxon>
        <taxon>eudicotyledons</taxon>
        <taxon>Gunneridae</taxon>
        <taxon>Pentapetalae</taxon>
        <taxon>asterids</taxon>
        <taxon>Ericales</taxon>
        <taxon>Ericaceae</taxon>
        <taxon>Vaccinioideae</taxon>
        <taxon>Vaccinieae</taxon>
        <taxon>Vaccinium</taxon>
    </lineage>
</organism>
<sequence length="200" mass="21638">MAVTLRDYEGVLINGAVGSACISSPLQGELLAIQRACGTGKDLGLHGFEIEFDNQVAIKLNVSELDPPWEVSAVVWDITQLGLELKIKRRDPLQNQETYESIADRIRTSAGIGETTSTAVSSIRSSSYVTTMAKNAAKRVGASSCTTTLAVSHLVSDRSQQPCLSLIWLQIWSSSCLDCHEQLPASKFAIESMSTMEIVC</sequence>
<accession>A0ACB7Z3J1</accession>
<proteinExistence type="predicted"/>
<dbReference type="EMBL" id="CM037154">
    <property type="protein sequence ID" value="KAH7860381.1"/>
    <property type="molecule type" value="Genomic_DNA"/>
</dbReference>
<name>A0ACB7Z3J1_9ERIC</name>
<evidence type="ECO:0000313" key="1">
    <source>
        <dbReference type="EMBL" id="KAH7860381.1"/>
    </source>
</evidence>
<evidence type="ECO:0000313" key="2">
    <source>
        <dbReference type="Proteomes" id="UP000828048"/>
    </source>
</evidence>